<accession>A0A9Q0BT03</accession>
<proteinExistence type="predicted"/>
<organism evidence="2 3">
    <name type="scientific">Drosophila gunungcola</name>
    <name type="common">fruit fly</name>
    <dbReference type="NCBI Taxonomy" id="103775"/>
    <lineage>
        <taxon>Eukaryota</taxon>
        <taxon>Metazoa</taxon>
        <taxon>Ecdysozoa</taxon>
        <taxon>Arthropoda</taxon>
        <taxon>Hexapoda</taxon>
        <taxon>Insecta</taxon>
        <taxon>Pterygota</taxon>
        <taxon>Neoptera</taxon>
        <taxon>Endopterygota</taxon>
        <taxon>Diptera</taxon>
        <taxon>Brachycera</taxon>
        <taxon>Muscomorpha</taxon>
        <taxon>Ephydroidea</taxon>
        <taxon>Drosophilidae</taxon>
        <taxon>Drosophila</taxon>
        <taxon>Sophophora</taxon>
    </lineage>
</organism>
<dbReference type="Proteomes" id="UP001059596">
    <property type="component" value="Unassembled WGS sequence"/>
</dbReference>
<comment type="caution">
    <text evidence="2">The sequence shown here is derived from an EMBL/GenBank/DDBJ whole genome shotgun (WGS) entry which is preliminary data.</text>
</comment>
<protein>
    <submittedName>
        <fullName evidence="2">Uncharacterized protein</fullName>
    </submittedName>
</protein>
<evidence type="ECO:0000313" key="2">
    <source>
        <dbReference type="EMBL" id="KAI8043492.1"/>
    </source>
</evidence>
<keyword evidence="3" id="KW-1185">Reference proteome</keyword>
<gene>
    <name evidence="2" type="ORF">M5D96_004824</name>
</gene>
<evidence type="ECO:0000256" key="1">
    <source>
        <dbReference type="SAM" id="MobiDB-lite"/>
    </source>
</evidence>
<evidence type="ECO:0000313" key="3">
    <source>
        <dbReference type="Proteomes" id="UP001059596"/>
    </source>
</evidence>
<sequence length="40" mass="4244">MYNFAGDGEVTKPECESGVPGSTHAKISPSQPDAERSLHI</sequence>
<feature type="region of interest" description="Disordered" evidence="1">
    <location>
        <begin position="1"/>
        <end position="40"/>
    </location>
</feature>
<name>A0A9Q0BT03_9MUSC</name>
<reference evidence="2" key="1">
    <citation type="journal article" date="2023" name="Genome Biol. Evol.">
        <title>Long-read-based Genome Assembly of Drosophila gunungcola Reveals Fewer Chemosensory Genes in Flower-breeding Species.</title>
        <authorList>
            <person name="Negi A."/>
            <person name="Liao B.Y."/>
            <person name="Yeh S.D."/>
        </authorList>
    </citation>
    <scope>NUCLEOTIDE SEQUENCE</scope>
    <source>
        <strain evidence="2">Sukarami</strain>
    </source>
</reference>
<dbReference type="AlphaFoldDB" id="A0A9Q0BT03"/>
<dbReference type="EMBL" id="JAMKOV010000002">
    <property type="protein sequence ID" value="KAI8043492.1"/>
    <property type="molecule type" value="Genomic_DNA"/>
</dbReference>